<evidence type="ECO:0000313" key="2">
    <source>
        <dbReference type="Proteomes" id="UP000070700"/>
    </source>
</evidence>
<dbReference type="Proteomes" id="UP000070700">
    <property type="component" value="Unassembled WGS sequence"/>
</dbReference>
<dbReference type="AlphaFoldDB" id="A0A194WZX1"/>
<reference evidence="1 2" key="1">
    <citation type="submission" date="2015-10" db="EMBL/GenBank/DDBJ databases">
        <title>Full genome of DAOMC 229536 Phialocephala scopiformis, a fungal endophyte of spruce producing the potent anti-insectan compound rugulosin.</title>
        <authorList>
            <consortium name="DOE Joint Genome Institute"/>
            <person name="Walker A.K."/>
            <person name="Frasz S.L."/>
            <person name="Seifert K.A."/>
            <person name="Miller J.D."/>
            <person name="Mondo S.J."/>
            <person name="Labutti K."/>
            <person name="Lipzen A."/>
            <person name="Dockter R."/>
            <person name="Kennedy M."/>
            <person name="Grigoriev I.V."/>
            <person name="Spatafora J.W."/>
        </authorList>
    </citation>
    <scope>NUCLEOTIDE SEQUENCE [LARGE SCALE GENOMIC DNA]</scope>
    <source>
        <strain evidence="1 2">CBS 120377</strain>
    </source>
</reference>
<dbReference type="RefSeq" id="XP_018067851.1">
    <property type="nucleotide sequence ID" value="XM_018220260.1"/>
</dbReference>
<name>A0A194WZX1_MOLSC</name>
<proteinExistence type="predicted"/>
<dbReference type="GeneID" id="28829986"/>
<accession>A0A194WZX1</accession>
<dbReference type="OrthoDB" id="118256at2759"/>
<dbReference type="InParanoid" id="A0A194WZX1"/>
<dbReference type="KEGG" id="psco:LY89DRAFT_737474"/>
<sequence>MAQAMASTNGNWFCQPVSGIQYSNVGSLGTYNRIMGAAQLTPASQFAVEQKVRQKALELQGARTPRMTTTEATRGPAYAANGKGQRILEVTRTGGVQRISCAKNFNGSTGRPRVSHLPAAAGNLPLQADAEILTSEGKELSVEFDKTVANFTPSYHGFGGNVATLIQAIEARKAGNEANVKNVTRKTK</sequence>
<keyword evidence="2" id="KW-1185">Reference proteome</keyword>
<protein>
    <submittedName>
        <fullName evidence="1">Uncharacterized protein</fullName>
    </submittedName>
</protein>
<gene>
    <name evidence="1" type="ORF">LY89DRAFT_737474</name>
</gene>
<organism evidence="1 2">
    <name type="scientific">Mollisia scopiformis</name>
    <name type="common">Conifer needle endophyte fungus</name>
    <name type="synonym">Phialocephala scopiformis</name>
    <dbReference type="NCBI Taxonomy" id="149040"/>
    <lineage>
        <taxon>Eukaryota</taxon>
        <taxon>Fungi</taxon>
        <taxon>Dikarya</taxon>
        <taxon>Ascomycota</taxon>
        <taxon>Pezizomycotina</taxon>
        <taxon>Leotiomycetes</taxon>
        <taxon>Helotiales</taxon>
        <taxon>Mollisiaceae</taxon>
        <taxon>Mollisia</taxon>
    </lineage>
</organism>
<dbReference type="EMBL" id="KQ947422">
    <property type="protein sequence ID" value="KUJ13496.1"/>
    <property type="molecule type" value="Genomic_DNA"/>
</dbReference>
<evidence type="ECO:0000313" key="1">
    <source>
        <dbReference type="EMBL" id="KUJ13496.1"/>
    </source>
</evidence>